<organism evidence="1 2">
    <name type="scientific">Aphanomyces euteiches</name>
    <dbReference type="NCBI Taxonomy" id="100861"/>
    <lineage>
        <taxon>Eukaryota</taxon>
        <taxon>Sar</taxon>
        <taxon>Stramenopiles</taxon>
        <taxon>Oomycota</taxon>
        <taxon>Saprolegniomycetes</taxon>
        <taxon>Saprolegniales</taxon>
        <taxon>Verrucalvaceae</taxon>
        <taxon>Aphanomyces</taxon>
    </lineage>
</organism>
<gene>
    <name evidence="1" type="ORF">Ae201684_005587</name>
</gene>
<dbReference type="EMBL" id="VJMJ01000071">
    <property type="protein sequence ID" value="KAF0738660.1"/>
    <property type="molecule type" value="Genomic_DNA"/>
</dbReference>
<proteinExistence type="predicted"/>
<evidence type="ECO:0000313" key="2">
    <source>
        <dbReference type="Proteomes" id="UP000481153"/>
    </source>
</evidence>
<protein>
    <submittedName>
        <fullName evidence="1">Uncharacterized protein</fullName>
    </submittedName>
</protein>
<dbReference type="AlphaFoldDB" id="A0A6G0XEJ1"/>
<evidence type="ECO:0000313" key="1">
    <source>
        <dbReference type="EMBL" id="KAF0738660.1"/>
    </source>
</evidence>
<accession>A0A6G0XEJ1</accession>
<dbReference type="Proteomes" id="UP000481153">
    <property type="component" value="Unassembled WGS sequence"/>
</dbReference>
<reference evidence="1 2" key="1">
    <citation type="submission" date="2019-07" db="EMBL/GenBank/DDBJ databases">
        <title>Genomics analysis of Aphanomyces spp. identifies a new class of oomycete effector associated with host adaptation.</title>
        <authorList>
            <person name="Gaulin E."/>
        </authorList>
    </citation>
    <scope>NUCLEOTIDE SEQUENCE [LARGE SCALE GENOMIC DNA]</scope>
    <source>
        <strain evidence="1 2">ATCC 201684</strain>
    </source>
</reference>
<name>A0A6G0XEJ1_9STRA</name>
<keyword evidence="2" id="KW-1185">Reference proteome</keyword>
<sequence length="116" mass="13310">MLHSWFSFCLKLGGRSVRFKLEFHTPCIYSFEFHHHHKITRDFKNGLKISKASYVAPLVAHCPRMKNNLIVAAAAANNVLLLKHFHETFNLFLCPKKLLNVASFSGSLEALVYLHE</sequence>
<comment type="caution">
    <text evidence="1">The sequence shown here is derived from an EMBL/GenBank/DDBJ whole genome shotgun (WGS) entry which is preliminary data.</text>
</comment>